<protein>
    <recommendedName>
        <fullName evidence="1">4-amino-5-hydroxymethyl-2-methylpyrimidine phosphate synthase</fullName>
        <shortName evidence="1">HMP-P synthase</shortName>
        <shortName evidence="1">Hydroxymethylpyrimidine phosphate synthase</shortName>
    </recommendedName>
</protein>
<dbReference type="UniPathway" id="UPA00060"/>
<dbReference type="EMBL" id="WIGN01000057">
    <property type="protein sequence ID" value="KAF6812987.1"/>
    <property type="molecule type" value="Genomic_DNA"/>
</dbReference>
<evidence type="ECO:0000313" key="2">
    <source>
        <dbReference type="EMBL" id="KAF6812987.1"/>
    </source>
</evidence>
<dbReference type="PANTHER" id="PTHR31528:SF1">
    <property type="entry name" value="4-AMINO-5-HYDROXYMETHYL-2-METHYLPYRIMIDINE PHOSPHATE SYNTHASE THI11-RELATED"/>
    <property type="match status" value="1"/>
</dbReference>
<comment type="subunit">
    <text evidence="1">Homodimer.</text>
</comment>
<keyword evidence="3" id="KW-1185">Reference proteome</keyword>
<dbReference type="Gene3D" id="3.40.190.10">
    <property type="entry name" value="Periplasmic binding protein-like II"/>
    <property type="match status" value="2"/>
</dbReference>
<keyword evidence="1" id="KW-0408">Iron</keyword>
<comment type="pathway">
    <text evidence="1">Cofactor biosynthesis; thiamine diphosphate biosynthesis.</text>
</comment>
<keyword evidence="1" id="KW-0784">Thiamine biosynthesis</keyword>
<gene>
    <name evidence="2" type="ORF">CSOJ01_04820</name>
</gene>
<dbReference type="GO" id="GO:0009229">
    <property type="term" value="P:thiamine diphosphate biosynthetic process"/>
    <property type="evidence" value="ECO:0007669"/>
    <property type="project" value="UniProtKB-UniRule"/>
</dbReference>
<proteinExistence type="inferred from homology"/>
<dbReference type="AlphaFoldDB" id="A0A8H6MXT9"/>
<evidence type="ECO:0000313" key="3">
    <source>
        <dbReference type="Proteomes" id="UP000652219"/>
    </source>
</evidence>
<comment type="function">
    <text evidence="1">Responsible for the formation of the pyrimidine heterocycle in the thiamine biosynthesis pathway. Catalyzes the formation of hydroxymethylpyrimidine phosphate (HMP-P) from histidine and pyridoxal phosphate (PLP). The protein uses PLP and the active site histidine to form HMP-P, generating an inactive enzyme. The enzyme can only undergo a single turnover, which suggests it is a suicide enzyme.</text>
</comment>
<comment type="cofactor">
    <cofactor evidence="1">
        <name>Fe cation</name>
        <dbReference type="ChEBI" id="CHEBI:24875"/>
    </cofactor>
</comment>
<name>A0A8H6MXT9_9PEZI</name>
<organism evidence="2 3">
    <name type="scientific">Colletotrichum sojae</name>
    <dbReference type="NCBI Taxonomy" id="2175907"/>
    <lineage>
        <taxon>Eukaryota</taxon>
        <taxon>Fungi</taxon>
        <taxon>Dikarya</taxon>
        <taxon>Ascomycota</taxon>
        <taxon>Pezizomycotina</taxon>
        <taxon>Sordariomycetes</taxon>
        <taxon>Hypocreomycetidae</taxon>
        <taxon>Glomerellales</taxon>
        <taxon>Glomerellaceae</taxon>
        <taxon>Colletotrichum</taxon>
        <taxon>Colletotrichum orchidearum species complex</taxon>
    </lineage>
</organism>
<comment type="caution">
    <text evidence="2">The sequence shown here is derived from an EMBL/GenBank/DDBJ whole genome shotgun (WGS) entry which is preliminary data.</text>
</comment>
<sequence>MTLQRFHVSATGHSLNYLPEYIAQRHGFFREQGLDVTVTVPSMYYGRVRNYVAFAQVANRAPLAVVGRPESSPTGRPFALSDALGSTVLMKGSNGASVGLFFKMLLREAGLDSGAVRYVQDLDGAMLGDLFAGGMGDFLVVDNLSARALVARHADKIEIKFETVSEGGGIPWSVYYRDASTVTPTVLDAQERFCAGLAKGMDWVLQHDAEEFRDELAEIFPRIPVDVTVELTNIFRRDGMWTSPLVSRKGYERWQRGICTGIWLKSRWPMRPSSMMGQQRPLCKIGAFLRVDLEIPTKGQRLFMSNYGRKGREE</sequence>
<dbReference type="GO" id="GO:0009228">
    <property type="term" value="P:thiamine biosynthetic process"/>
    <property type="evidence" value="ECO:0007669"/>
    <property type="project" value="UniProtKB-UniRule"/>
</dbReference>
<dbReference type="InterPro" id="IPR027939">
    <property type="entry name" value="NMT1/THI5"/>
</dbReference>
<keyword evidence="1" id="KW-0663">Pyridoxal phosphate</keyword>
<evidence type="ECO:0000256" key="1">
    <source>
        <dbReference type="RuleBase" id="RU367015"/>
    </source>
</evidence>
<accession>A0A8H6MXT9</accession>
<reference evidence="2 3" key="1">
    <citation type="journal article" date="2020" name="Phytopathology">
        <title>Genome Sequence Resources of Colletotrichum truncatum, C. plurivorum, C. musicola, and C. sojae: Four Species Pathogenic to Soybean (Glycine max).</title>
        <authorList>
            <person name="Rogerio F."/>
            <person name="Boufleur T.R."/>
            <person name="Ciampi-Guillardi M."/>
            <person name="Sukno S.A."/>
            <person name="Thon M.R."/>
            <person name="Massola Junior N.S."/>
            <person name="Baroncelli R."/>
        </authorList>
    </citation>
    <scope>NUCLEOTIDE SEQUENCE [LARGE SCALE GENOMIC DNA]</scope>
    <source>
        <strain evidence="2 3">LFN0009</strain>
    </source>
</reference>
<dbReference type="SUPFAM" id="SSF53850">
    <property type="entry name" value="Periplasmic binding protein-like II"/>
    <property type="match status" value="1"/>
</dbReference>
<dbReference type="PANTHER" id="PTHR31528">
    <property type="entry name" value="4-AMINO-5-HYDROXYMETHYL-2-METHYLPYRIMIDINE PHOSPHATE SYNTHASE THI11-RELATED"/>
    <property type="match status" value="1"/>
</dbReference>
<dbReference type="Proteomes" id="UP000652219">
    <property type="component" value="Unassembled WGS sequence"/>
</dbReference>
<comment type="similarity">
    <text evidence="1">Belongs to the NMT1/THI5 family.</text>
</comment>